<evidence type="ECO:0000313" key="2">
    <source>
        <dbReference type="Proteomes" id="UP000501346"/>
    </source>
</evidence>
<dbReference type="Proteomes" id="UP000501346">
    <property type="component" value="Chromosome SeXIII-ScXIII"/>
</dbReference>
<protein>
    <submittedName>
        <fullName evidence="1">Altered inheritance of mitochondria protein 36, mitochondrial</fullName>
    </submittedName>
</protein>
<gene>
    <name evidence="1" type="primary">AIM36_2</name>
    <name evidence="1" type="ORF">GRS66_009964</name>
</gene>
<sequence length="254" mass="28634">MLRHLSKNLLASSRRGPYINASSMKRLPLSSASLLKARYSSTKSPTTKTNKPAKIDAPGFKKIFLVAIIGTLIFVKTVQSLEKNKPKTSLSEEEFDNVVNGLKRRMAIFPQGDVDIKFSLFPTVEETKKTLRKTQSNDTSEPQFVDPVSVVDYFRTLKDDRYEALLNEYYNEYGPDTYVDNLPAGMLVMLLGRYLKENCKAGDKLIVVNFPHSITDATKFENEISVVTTILVPKELEDSNICKYYETVGKADVI</sequence>
<dbReference type="EMBL" id="CP049010">
    <property type="protein sequence ID" value="QID87293.1"/>
    <property type="molecule type" value="Genomic_DNA"/>
</dbReference>
<evidence type="ECO:0000313" key="1">
    <source>
        <dbReference type="EMBL" id="QID87293.1"/>
    </source>
</evidence>
<reference evidence="1 2" key="1">
    <citation type="journal article" date="2019" name="BMC Genomics">
        <title>Chromosome level assembly and comparative genome analysis confirm lager-brewing yeasts originated from a single hybridization.</title>
        <authorList>
            <person name="Salazar A.N."/>
            <person name="Gorter de Vries A.R."/>
            <person name="van den Broek M."/>
            <person name="Brouwers N."/>
            <person name="de la Torre Cortes P."/>
            <person name="Kuijpers N.G.A."/>
            <person name="Daran J.G."/>
            <person name="Abeel T."/>
        </authorList>
    </citation>
    <scope>NUCLEOTIDE SEQUENCE [LARGE SCALE GENOMIC DNA]</scope>
    <source>
        <strain evidence="1 2">CBS 1483</strain>
    </source>
</reference>
<proteinExistence type="predicted"/>
<accession>A0A6C1EEN3</accession>
<dbReference type="AlphaFoldDB" id="A0A6C1EEN3"/>
<dbReference type="OrthoDB" id="4081130at2759"/>
<keyword evidence="2" id="KW-1185">Reference proteome</keyword>
<organism evidence="1 2">
    <name type="scientific">Saccharomyces pastorianus</name>
    <name type="common">Lager yeast</name>
    <name type="synonym">Saccharomyces cerevisiae x Saccharomyces eubayanus</name>
    <dbReference type="NCBI Taxonomy" id="27292"/>
    <lineage>
        <taxon>Eukaryota</taxon>
        <taxon>Fungi</taxon>
        <taxon>Dikarya</taxon>
        <taxon>Ascomycota</taxon>
        <taxon>Saccharomycotina</taxon>
        <taxon>Saccharomycetes</taxon>
        <taxon>Saccharomycetales</taxon>
        <taxon>Saccharomycetaceae</taxon>
        <taxon>Saccharomyces</taxon>
    </lineage>
</organism>
<name>A0A6C1EEN3_SACPS</name>